<feature type="non-terminal residue" evidence="1">
    <location>
        <position position="1"/>
    </location>
</feature>
<sequence>QHKILKHVSYNLLPNHIQQIPESELNYLRNAIIKELQKKLKNYYYAIEKQVFLMHCSENAFVEEDTVKTIGLIFNNDQWYKRDYSNDQYSFVQLYSPEKQNILETSNKLQQQKKIKKLSPNREMTVE</sequence>
<keyword evidence="2" id="KW-1185">Reference proteome</keyword>
<proteinExistence type="predicted"/>
<reference evidence="1 2" key="1">
    <citation type="submission" date="2021-06" db="EMBL/GenBank/DDBJ databases">
        <authorList>
            <person name="Kallberg Y."/>
            <person name="Tangrot J."/>
            <person name="Rosling A."/>
        </authorList>
    </citation>
    <scope>NUCLEOTIDE SEQUENCE [LARGE SCALE GENOMIC DNA]</scope>
    <source>
        <strain evidence="1 2">120-4 pot B 10/14</strain>
    </source>
</reference>
<organism evidence="1 2">
    <name type="scientific">Gigaspora margarita</name>
    <dbReference type="NCBI Taxonomy" id="4874"/>
    <lineage>
        <taxon>Eukaryota</taxon>
        <taxon>Fungi</taxon>
        <taxon>Fungi incertae sedis</taxon>
        <taxon>Mucoromycota</taxon>
        <taxon>Glomeromycotina</taxon>
        <taxon>Glomeromycetes</taxon>
        <taxon>Diversisporales</taxon>
        <taxon>Gigasporaceae</taxon>
        <taxon>Gigaspora</taxon>
    </lineage>
</organism>
<accession>A0ABN7VBY8</accession>
<protein>
    <submittedName>
        <fullName evidence="1">35135_t:CDS:1</fullName>
    </submittedName>
</protein>
<evidence type="ECO:0000313" key="2">
    <source>
        <dbReference type="Proteomes" id="UP000789901"/>
    </source>
</evidence>
<gene>
    <name evidence="1" type="ORF">GMARGA_LOCUS16384</name>
</gene>
<evidence type="ECO:0000313" key="1">
    <source>
        <dbReference type="EMBL" id="CAG8750949.1"/>
    </source>
</evidence>
<dbReference type="EMBL" id="CAJVQB010011855">
    <property type="protein sequence ID" value="CAG8750949.1"/>
    <property type="molecule type" value="Genomic_DNA"/>
</dbReference>
<comment type="caution">
    <text evidence="1">The sequence shown here is derived from an EMBL/GenBank/DDBJ whole genome shotgun (WGS) entry which is preliminary data.</text>
</comment>
<name>A0ABN7VBY8_GIGMA</name>
<dbReference type="Proteomes" id="UP000789901">
    <property type="component" value="Unassembled WGS sequence"/>
</dbReference>